<dbReference type="InterPro" id="IPR029044">
    <property type="entry name" value="Nucleotide-diphossugar_trans"/>
</dbReference>
<keyword evidence="2" id="KW-0808">Transferase</keyword>
<gene>
    <name evidence="2" type="ordered locus">Sputcn32_2530</name>
</gene>
<dbReference type="KEGG" id="spc:Sputcn32_2530"/>
<evidence type="ECO:0000259" key="1">
    <source>
        <dbReference type="Pfam" id="PF00535"/>
    </source>
</evidence>
<dbReference type="SUPFAM" id="SSF53448">
    <property type="entry name" value="Nucleotide-diphospho-sugar transferases"/>
    <property type="match status" value="1"/>
</dbReference>
<dbReference type="InterPro" id="IPR001173">
    <property type="entry name" value="Glyco_trans_2-like"/>
</dbReference>
<proteinExistence type="predicted"/>
<name>A4Y8G8_SHEPC</name>
<dbReference type="HOGENOM" id="CLU_025996_2_1_6"/>
<dbReference type="GO" id="GO:0016740">
    <property type="term" value="F:transferase activity"/>
    <property type="evidence" value="ECO:0007669"/>
    <property type="project" value="UniProtKB-KW"/>
</dbReference>
<evidence type="ECO:0000313" key="2">
    <source>
        <dbReference type="EMBL" id="ABP76251.1"/>
    </source>
</evidence>
<dbReference type="Pfam" id="PF00535">
    <property type="entry name" value="Glycos_transf_2"/>
    <property type="match status" value="1"/>
</dbReference>
<dbReference type="EMBL" id="CP000681">
    <property type="protein sequence ID" value="ABP76251.1"/>
    <property type="molecule type" value="Genomic_DNA"/>
</dbReference>
<dbReference type="Gene3D" id="3.90.550.10">
    <property type="entry name" value="Spore Coat Polysaccharide Biosynthesis Protein SpsA, Chain A"/>
    <property type="match status" value="1"/>
</dbReference>
<organism evidence="2">
    <name type="scientific">Shewanella putrefaciens (strain CN-32 / ATCC BAA-453)</name>
    <dbReference type="NCBI Taxonomy" id="319224"/>
    <lineage>
        <taxon>Bacteria</taxon>
        <taxon>Pseudomonadati</taxon>
        <taxon>Pseudomonadota</taxon>
        <taxon>Gammaproteobacteria</taxon>
        <taxon>Alteromonadales</taxon>
        <taxon>Shewanellaceae</taxon>
        <taxon>Shewanella</taxon>
    </lineage>
</organism>
<reference evidence="2" key="1">
    <citation type="submission" date="2007-04" db="EMBL/GenBank/DDBJ databases">
        <title>Complete sequence of Shewanella putrefaciens CN-32.</title>
        <authorList>
            <consortium name="US DOE Joint Genome Institute"/>
            <person name="Copeland A."/>
            <person name="Lucas S."/>
            <person name="Lapidus A."/>
            <person name="Barry K."/>
            <person name="Detter J.C."/>
            <person name="Glavina del Rio T."/>
            <person name="Hammon N."/>
            <person name="Israni S."/>
            <person name="Dalin E."/>
            <person name="Tice H."/>
            <person name="Pitluck S."/>
            <person name="Chain P."/>
            <person name="Malfatti S."/>
            <person name="Shin M."/>
            <person name="Vergez L."/>
            <person name="Schmutz J."/>
            <person name="Larimer F."/>
            <person name="Land M."/>
            <person name="Hauser L."/>
            <person name="Kyrpides N."/>
            <person name="Mikhailova N."/>
            <person name="Romine M.F."/>
            <person name="Fredrickson J."/>
            <person name="Tiedje J."/>
            <person name="Richardson P."/>
        </authorList>
    </citation>
    <scope>NUCLEOTIDE SEQUENCE [LARGE SCALE GENOMIC DNA]</scope>
    <source>
        <strain evidence="2">CN-32</strain>
    </source>
</reference>
<protein>
    <submittedName>
        <fullName evidence="2">Glycosyl transferase, family 2</fullName>
    </submittedName>
</protein>
<dbReference type="AlphaFoldDB" id="A4Y8G8"/>
<accession>A4Y8G8</accession>
<sequence>MILNCVSNVPKVAILLAAFNGEKFIAEQLKSIFGQILVDVTVFVSVDFSSDSTLDIVNDFVKTESGRIEVLSYGEKYFSAGRNFFRLLVDVDFTPFDYVAFADQDDIWLPNKLSSSISEMKATNSDAYSGNVTAFWPDNRQILIKKDYPQKRYDYLFESAGPGCTFVFNVDLALSIKDILIKKSEKISTLWLHDWFCYSFARHCGYRWHIGSNPLMLYRQHTNNEVGANSGISAILSRIKVVLSGDAYNKVLTQANFIEQDELPVKKIKVNSFLSLLSLSLLAFQCRRDNKDVFLFFIASILMSLKVLVKKNE</sequence>
<feature type="domain" description="Glycosyltransferase 2-like" evidence="1">
    <location>
        <begin position="14"/>
        <end position="146"/>
    </location>
</feature>
<dbReference type="eggNOG" id="COG0463">
    <property type="taxonomic scope" value="Bacteria"/>
</dbReference>
<dbReference type="CAZy" id="GT2">
    <property type="family name" value="Glycosyltransferase Family 2"/>
</dbReference>
<dbReference type="STRING" id="319224.Sputcn32_2530"/>